<protein>
    <submittedName>
        <fullName evidence="1">Uncharacterized protein</fullName>
    </submittedName>
</protein>
<dbReference type="EMBL" id="CM034392">
    <property type="protein sequence ID" value="KAJ0180500.1"/>
    <property type="molecule type" value="Genomic_DNA"/>
</dbReference>
<gene>
    <name evidence="1" type="ORF">K1T71_003904</name>
</gene>
<sequence>MDLCKMHISKLDGTNWVTWKYRMSALLRGIDGLLDIVEGRIRKPVRPVVVDNEVDGAAVLADFNKKLNEYIKLEMVEAKPKMMYHMKSIINHEEEIVLPECMYQVKNPFKTYKEDVHEINIGISDQVNKFLKAPNRKMTELAHRQDLLLKKLDVLYERIMTISSYCKPAAEKTVIQAEKNLQISIPEEVVLVASPESIPWYLNFILKNYSMSINVSWHIHSSVPNEKVFKIQDFLKVIKVSNFNETKVNLRLIFKCVAADSELKLSSLSIPIVGNVNILRYLAFAYPSVIRYDHEDYNVDSLLDLCHILERTTEKNKEAILNKLFAQCKQWIYGNQFTIVDIAAYNVIKQWRNTSKHVPKEWLDNCDTMCS</sequence>
<evidence type="ECO:0000313" key="1">
    <source>
        <dbReference type="EMBL" id="KAJ0180500.1"/>
    </source>
</evidence>
<name>A0ACC1D9J0_9NEOP</name>
<comment type="caution">
    <text evidence="1">The sequence shown here is derived from an EMBL/GenBank/DDBJ whole genome shotgun (WGS) entry which is preliminary data.</text>
</comment>
<proteinExistence type="predicted"/>
<organism evidence="1 2">
    <name type="scientific">Dendrolimus kikuchii</name>
    <dbReference type="NCBI Taxonomy" id="765133"/>
    <lineage>
        <taxon>Eukaryota</taxon>
        <taxon>Metazoa</taxon>
        <taxon>Ecdysozoa</taxon>
        <taxon>Arthropoda</taxon>
        <taxon>Hexapoda</taxon>
        <taxon>Insecta</taxon>
        <taxon>Pterygota</taxon>
        <taxon>Neoptera</taxon>
        <taxon>Endopterygota</taxon>
        <taxon>Lepidoptera</taxon>
        <taxon>Glossata</taxon>
        <taxon>Ditrysia</taxon>
        <taxon>Bombycoidea</taxon>
        <taxon>Lasiocampidae</taxon>
        <taxon>Dendrolimus</taxon>
    </lineage>
</organism>
<evidence type="ECO:0000313" key="2">
    <source>
        <dbReference type="Proteomes" id="UP000824533"/>
    </source>
</evidence>
<keyword evidence="2" id="KW-1185">Reference proteome</keyword>
<reference evidence="1 2" key="1">
    <citation type="journal article" date="2021" name="Front. Genet.">
        <title>Chromosome-Level Genome Assembly Reveals Significant Gene Expansion in the Toll and IMD Signaling Pathways of Dendrolimus kikuchii.</title>
        <authorList>
            <person name="Zhou J."/>
            <person name="Wu P."/>
            <person name="Xiong Z."/>
            <person name="Liu N."/>
            <person name="Zhao N."/>
            <person name="Ji M."/>
            <person name="Qiu Y."/>
            <person name="Yang B."/>
        </authorList>
    </citation>
    <scope>NUCLEOTIDE SEQUENCE [LARGE SCALE GENOMIC DNA]</scope>
    <source>
        <strain evidence="1">Ann1</strain>
    </source>
</reference>
<dbReference type="Proteomes" id="UP000824533">
    <property type="component" value="Linkage Group LG06"/>
</dbReference>
<accession>A0ACC1D9J0</accession>